<feature type="non-terminal residue" evidence="2">
    <location>
        <position position="1"/>
    </location>
</feature>
<feature type="transmembrane region" description="Helical" evidence="1">
    <location>
        <begin position="49"/>
        <end position="67"/>
    </location>
</feature>
<keyword evidence="3" id="KW-1185">Reference proteome</keyword>
<sequence length="151" mass="16822">LKITDTSINNLVANISIPAPSLNTWYGNHNVSKSTFQSVFRFSDPHNLLVPYTLCLGLTLVIVLLGLNGLRRNGTSATEGCFLQVIMTTSGETTMHRAVKQRSVGGIRNAPKELLDLKVKFGEFVNEGETTLVERRGFRTLEEVISFQRKR</sequence>
<keyword evidence="1" id="KW-0472">Membrane</keyword>
<organism evidence="2 3">
    <name type="scientific">Didymella exigua CBS 183.55</name>
    <dbReference type="NCBI Taxonomy" id="1150837"/>
    <lineage>
        <taxon>Eukaryota</taxon>
        <taxon>Fungi</taxon>
        <taxon>Dikarya</taxon>
        <taxon>Ascomycota</taxon>
        <taxon>Pezizomycotina</taxon>
        <taxon>Dothideomycetes</taxon>
        <taxon>Pleosporomycetidae</taxon>
        <taxon>Pleosporales</taxon>
        <taxon>Pleosporineae</taxon>
        <taxon>Didymellaceae</taxon>
        <taxon>Didymella</taxon>
    </lineage>
</organism>
<evidence type="ECO:0000256" key="1">
    <source>
        <dbReference type="SAM" id="Phobius"/>
    </source>
</evidence>
<dbReference type="PANTHER" id="PTHR35041">
    <property type="entry name" value="MEDIATOR OF RNA POLYMERASE II TRANSCRIPTION SUBUNIT 1"/>
    <property type="match status" value="1"/>
</dbReference>
<evidence type="ECO:0000313" key="2">
    <source>
        <dbReference type="EMBL" id="KAF1923430.1"/>
    </source>
</evidence>
<dbReference type="PANTHER" id="PTHR35041:SF6">
    <property type="entry name" value="FORMYLMETHIONINE DEFORMYLASE-LIKE PROTEIN-RELATED"/>
    <property type="match status" value="1"/>
</dbReference>
<dbReference type="GeneID" id="54346685"/>
<keyword evidence="1" id="KW-1133">Transmembrane helix</keyword>
<dbReference type="OrthoDB" id="5322539at2759"/>
<keyword evidence="1" id="KW-0812">Transmembrane</keyword>
<protein>
    <submittedName>
        <fullName evidence="2">Uncharacterized protein</fullName>
    </submittedName>
</protein>
<feature type="non-terminal residue" evidence="2">
    <location>
        <position position="151"/>
    </location>
</feature>
<gene>
    <name evidence="2" type="ORF">M421DRAFT_29311</name>
</gene>
<accession>A0A6A5R886</accession>
<dbReference type="RefSeq" id="XP_033443683.1">
    <property type="nucleotide sequence ID" value="XM_033589038.1"/>
</dbReference>
<dbReference type="AlphaFoldDB" id="A0A6A5R886"/>
<dbReference type="Proteomes" id="UP000800082">
    <property type="component" value="Unassembled WGS sequence"/>
</dbReference>
<proteinExistence type="predicted"/>
<name>A0A6A5R886_9PLEO</name>
<evidence type="ECO:0000313" key="3">
    <source>
        <dbReference type="Proteomes" id="UP000800082"/>
    </source>
</evidence>
<reference evidence="2" key="1">
    <citation type="journal article" date="2020" name="Stud. Mycol.">
        <title>101 Dothideomycetes genomes: a test case for predicting lifestyles and emergence of pathogens.</title>
        <authorList>
            <person name="Haridas S."/>
            <person name="Albert R."/>
            <person name="Binder M."/>
            <person name="Bloem J."/>
            <person name="Labutti K."/>
            <person name="Salamov A."/>
            <person name="Andreopoulos B."/>
            <person name="Baker S."/>
            <person name="Barry K."/>
            <person name="Bills G."/>
            <person name="Bluhm B."/>
            <person name="Cannon C."/>
            <person name="Castanera R."/>
            <person name="Culley D."/>
            <person name="Daum C."/>
            <person name="Ezra D."/>
            <person name="Gonzalez J."/>
            <person name="Henrissat B."/>
            <person name="Kuo A."/>
            <person name="Liang C."/>
            <person name="Lipzen A."/>
            <person name="Lutzoni F."/>
            <person name="Magnuson J."/>
            <person name="Mondo S."/>
            <person name="Nolan M."/>
            <person name="Ohm R."/>
            <person name="Pangilinan J."/>
            <person name="Park H.-J."/>
            <person name="Ramirez L."/>
            <person name="Alfaro M."/>
            <person name="Sun H."/>
            <person name="Tritt A."/>
            <person name="Yoshinaga Y."/>
            <person name="Zwiers L.-H."/>
            <person name="Turgeon B."/>
            <person name="Goodwin S."/>
            <person name="Spatafora J."/>
            <person name="Crous P."/>
            <person name="Grigoriev I."/>
        </authorList>
    </citation>
    <scope>NUCLEOTIDE SEQUENCE</scope>
    <source>
        <strain evidence="2">CBS 183.55</strain>
    </source>
</reference>
<dbReference type="EMBL" id="ML979005">
    <property type="protein sequence ID" value="KAF1923430.1"/>
    <property type="molecule type" value="Genomic_DNA"/>
</dbReference>